<protein>
    <submittedName>
        <fullName evidence="3">Phage protein</fullName>
    </submittedName>
</protein>
<dbReference type="PROSITE" id="PS51740">
    <property type="entry name" value="SPOVT_ABRB"/>
    <property type="match status" value="1"/>
</dbReference>
<name>A0A0U5K0T2_LIMRT</name>
<evidence type="ECO:0000259" key="2">
    <source>
        <dbReference type="PROSITE" id="PS51740"/>
    </source>
</evidence>
<dbReference type="InterPro" id="IPR039052">
    <property type="entry name" value="Antitox_PemI-like"/>
</dbReference>
<dbReference type="InterPro" id="IPR007159">
    <property type="entry name" value="SpoVT-AbrB_dom"/>
</dbReference>
<dbReference type="Proteomes" id="UP000235484">
    <property type="component" value="Unassembled WGS sequence"/>
</dbReference>
<dbReference type="GO" id="GO:0003677">
    <property type="term" value="F:DNA binding"/>
    <property type="evidence" value="ECO:0007669"/>
    <property type="project" value="UniProtKB-UniRule"/>
</dbReference>
<dbReference type="PANTHER" id="PTHR40516">
    <property type="entry name" value="ANTITOXIN CHPS-RELATED"/>
    <property type="match status" value="1"/>
</dbReference>
<dbReference type="PANTHER" id="PTHR40516:SF1">
    <property type="entry name" value="ANTITOXIN CHPS-RELATED"/>
    <property type="match status" value="1"/>
</dbReference>
<gene>
    <name evidence="3" type="ORF">LRLP16767_LR202_01901</name>
</gene>
<keyword evidence="1" id="KW-0238">DNA-binding</keyword>
<dbReference type="AlphaFoldDB" id="A0A0U5K0T2"/>
<evidence type="ECO:0000256" key="1">
    <source>
        <dbReference type="PROSITE-ProRule" id="PRU01076"/>
    </source>
</evidence>
<reference evidence="4" key="1">
    <citation type="submission" date="2015-10" db="EMBL/GenBank/DDBJ databases">
        <authorList>
            <person name="Crossman L.C."/>
        </authorList>
    </citation>
    <scope>NUCLEOTIDE SEQUENCE [LARGE SCALE GENOMIC DNA]</scope>
    <source>
        <strain evidence="4">20-2</strain>
    </source>
</reference>
<dbReference type="RefSeq" id="WP_102816832.1">
    <property type="nucleotide sequence ID" value="NZ_CP179918.1"/>
</dbReference>
<dbReference type="EMBL" id="LN887662">
    <property type="protein sequence ID" value="CUR42117.1"/>
    <property type="molecule type" value="Genomic_DNA"/>
</dbReference>
<dbReference type="InterPro" id="IPR037914">
    <property type="entry name" value="SpoVT-AbrB_sf"/>
</dbReference>
<sequence>MNSTKGVLTLSKWGNSLSIRIPKSVLDVLKLSNNDKVSYQLKDNKIILKPEKNENPLRKMFDGFDTEAYFKNEPKNKEIDWGKPQGKEMF</sequence>
<proteinExistence type="predicted"/>
<dbReference type="GO" id="GO:0097351">
    <property type="term" value="F:toxin sequestering activity"/>
    <property type="evidence" value="ECO:0007669"/>
    <property type="project" value="InterPro"/>
</dbReference>
<feature type="domain" description="SpoVT-AbrB" evidence="2">
    <location>
        <begin position="8"/>
        <end position="53"/>
    </location>
</feature>
<dbReference type="SMART" id="SM00966">
    <property type="entry name" value="SpoVT_AbrB"/>
    <property type="match status" value="1"/>
</dbReference>
<evidence type="ECO:0000313" key="4">
    <source>
        <dbReference type="Proteomes" id="UP000235484"/>
    </source>
</evidence>
<dbReference type="SUPFAM" id="SSF89447">
    <property type="entry name" value="AbrB/MazE/MraZ-like"/>
    <property type="match status" value="1"/>
</dbReference>
<organism evidence="3 4">
    <name type="scientific">Limosilactobacillus reuteri</name>
    <name type="common">Lactobacillus reuteri</name>
    <dbReference type="NCBI Taxonomy" id="1598"/>
    <lineage>
        <taxon>Bacteria</taxon>
        <taxon>Bacillati</taxon>
        <taxon>Bacillota</taxon>
        <taxon>Bacilli</taxon>
        <taxon>Lactobacillales</taxon>
        <taxon>Lactobacillaceae</taxon>
        <taxon>Limosilactobacillus</taxon>
    </lineage>
</organism>
<dbReference type="Pfam" id="PF04014">
    <property type="entry name" value="MazE_antitoxin"/>
    <property type="match status" value="1"/>
</dbReference>
<evidence type="ECO:0000313" key="3">
    <source>
        <dbReference type="EMBL" id="CUR42117.1"/>
    </source>
</evidence>
<dbReference type="Gene3D" id="2.10.260.10">
    <property type="match status" value="1"/>
</dbReference>
<accession>A0A0U5K0T2</accession>